<dbReference type="AlphaFoldDB" id="A0A9W9AEZ2"/>
<feature type="region of interest" description="Disordered" evidence="1">
    <location>
        <begin position="1"/>
        <end position="110"/>
    </location>
</feature>
<dbReference type="EMBL" id="JAOTPV010000006">
    <property type="protein sequence ID" value="KAJ4481182.1"/>
    <property type="molecule type" value="Genomic_DNA"/>
</dbReference>
<dbReference type="OrthoDB" id="2873061at2759"/>
<evidence type="ECO:0000313" key="2">
    <source>
        <dbReference type="EMBL" id="KAJ4481182.1"/>
    </source>
</evidence>
<protein>
    <submittedName>
        <fullName evidence="2">Uncharacterized protein</fullName>
    </submittedName>
</protein>
<feature type="compositionally biased region" description="Polar residues" evidence="1">
    <location>
        <begin position="25"/>
        <end position="46"/>
    </location>
</feature>
<organism evidence="2 3">
    <name type="scientific">Lentinula aciculospora</name>
    <dbReference type="NCBI Taxonomy" id="153920"/>
    <lineage>
        <taxon>Eukaryota</taxon>
        <taxon>Fungi</taxon>
        <taxon>Dikarya</taxon>
        <taxon>Basidiomycota</taxon>
        <taxon>Agaricomycotina</taxon>
        <taxon>Agaricomycetes</taxon>
        <taxon>Agaricomycetidae</taxon>
        <taxon>Agaricales</taxon>
        <taxon>Marasmiineae</taxon>
        <taxon>Omphalotaceae</taxon>
        <taxon>Lentinula</taxon>
    </lineage>
</organism>
<accession>A0A9W9AEZ2</accession>
<dbReference type="Proteomes" id="UP001150266">
    <property type="component" value="Unassembled WGS sequence"/>
</dbReference>
<sequence length="130" mass="13733">MASTPNANPNNPASREPSAGPAPALQQQRNSSVHSRSRSATGSSGPRQRGERKRPGRGNGLPGIDQTDNKDALQLSGENAGQPRQQQRQPLQSQKGGDEEDGGRGDKPLNLDVAVEINARVHGDLTLSLL</sequence>
<reference evidence="2" key="1">
    <citation type="submission" date="2022-08" db="EMBL/GenBank/DDBJ databases">
        <title>A Global Phylogenomic Analysis of the Shiitake Genus Lentinula.</title>
        <authorList>
            <consortium name="DOE Joint Genome Institute"/>
            <person name="Sierra-Patev S."/>
            <person name="Min B."/>
            <person name="Naranjo-Ortiz M."/>
            <person name="Looney B."/>
            <person name="Konkel Z."/>
            <person name="Slot J.C."/>
            <person name="Sakamoto Y."/>
            <person name="Steenwyk J.L."/>
            <person name="Rokas A."/>
            <person name="Carro J."/>
            <person name="Camarero S."/>
            <person name="Ferreira P."/>
            <person name="Molpeceres G."/>
            <person name="Ruiz-Duenas F.J."/>
            <person name="Serrano A."/>
            <person name="Henrissat B."/>
            <person name="Drula E."/>
            <person name="Hughes K.W."/>
            <person name="Mata J.L."/>
            <person name="Ishikawa N.K."/>
            <person name="Vargas-Isla R."/>
            <person name="Ushijima S."/>
            <person name="Smith C.A."/>
            <person name="Ahrendt S."/>
            <person name="Andreopoulos W."/>
            <person name="He G."/>
            <person name="Labutti K."/>
            <person name="Lipzen A."/>
            <person name="Ng V."/>
            <person name="Riley R."/>
            <person name="Sandor L."/>
            <person name="Barry K."/>
            <person name="Martinez A.T."/>
            <person name="Xiao Y."/>
            <person name="Gibbons J.G."/>
            <person name="Terashima K."/>
            <person name="Grigoriev I.V."/>
            <person name="Hibbett D.S."/>
        </authorList>
    </citation>
    <scope>NUCLEOTIDE SEQUENCE</scope>
    <source>
        <strain evidence="2">JLM2183</strain>
    </source>
</reference>
<gene>
    <name evidence="2" type="ORF">J3R30DRAFT_3700784</name>
</gene>
<keyword evidence="3" id="KW-1185">Reference proteome</keyword>
<name>A0A9W9AEZ2_9AGAR</name>
<proteinExistence type="predicted"/>
<evidence type="ECO:0000313" key="3">
    <source>
        <dbReference type="Proteomes" id="UP001150266"/>
    </source>
</evidence>
<evidence type="ECO:0000256" key="1">
    <source>
        <dbReference type="SAM" id="MobiDB-lite"/>
    </source>
</evidence>
<feature type="compositionally biased region" description="Low complexity" evidence="1">
    <location>
        <begin position="1"/>
        <end position="19"/>
    </location>
</feature>
<feature type="compositionally biased region" description="Low complexity" evidence="1">
    <location>
        <begin position="82"/>
        <end position="94"/>
    </location>
</feature>
<comment type="caution">
    <text evidence="2">The sequence shown here is derived from an EMBL/GenBank/DDBJ whole genome shotgun (WGS) entry which is preliminary data.</text>
</comment>